<dbReference type="EMBL" id="CACSLK010034598">
    <property type="protein sequence ID" value="CAA0841749.1"/>
    <property type="molecule type" value="Genomic_DNA"/>
</dbReference>
<evidence type="ECO:0000256" key="1">
    <source>
        <dbReference type="SAM" id="MobiDB-lite"/>
    </source>
</evidence>
<keyword evidence="2" id="KW-0472">Membrane</keyword>
<feature type="non-terminal residue" evidence="3">
    <location>
        <position position="1"/>
    </location>
</feature>
<feature type="compositionally biased region" description="Low complexity" evidence="1">
    <location>
        <begin position="253"/>
        <end position="268"/>
    </location>
</feature>
<name>A0A9N7RRH4_STRHE</name>
<evidence type="ECO:0000313" key="3">
    <source>
        <dbReference type="EMBL" id="CAA0841749.1"/>
    </source>
</evidence>
<comment type="caution">
    <text evidence="3">The sequence shown here is derived from an EMBL/GenBank/DDBJ whole genome shotgun (WGS) entry which is preliminary data.</text>
</comment>
<keyword evidence="2" id="KW-0812">Transmembrane</keyword>
<evidence type="ECO:0000256" key="2">
    <source>
        <dbReference type="SAM" id="Phobius"/>
    </source>
</evidence>
<dbReference type="OrthoDB" id="914281at2759"/>
<keyword evidence="4" id="KW-1185">Reference proteome</keyword>
<reference evidence="3" key="1">
    <citation type="submission" date="2019-12" db="EMBL/GenBank/DDBJ databases">
        <authorList>
            <person name="Scholes J."/>
        </authorList>
    </citation>
    <scope>NUCLEOTIDE SEQUENCE</scope>
</reference>
<keyword evidence="2" id="KW-1133">Transmembrane helix</keyword>
<feature type="region of interest" description="Disordered" evidence="1">
    <location>
        <begin position="234"/>
        <end position="287"/>
    </location>
</feature>
<evidence type="ECO:0000313" key="4">
    <source>
        <dbReference type="Proteomes" id="UP001153555"/>
    </source>
</evidence>
<sequence length="396" mass="44502">IPVYSTSPVPVSIITPLVDPREVVSIACPLAKLATLNPFSYASAAQVERFRQFSGLPSDWELITPGPDSDFAYPPEGCHTFFVDQVLFGMHFPIQVELLEISDLYSIPINQFSPNALCIMIAFIVVSRIILRFFSAEFFHYCYSYRPQKGAHCLIRRSGVTFLDDLSSNIPEWKSKFVFIRPPVGAYPYANNWISTKVKQNKQSRSENFEKLLEELNKCTYIKALKRFEVKKKQPAGQLASGSAPPPPGGSGAKSTAAAKKPKSSGPSARKRPQDARTASLLPDDLKRRKVDKGKEKVFERNTDAAVTYKDVLVKMPSRLWNHPEPHKVARYLNSLLPETDKARVEGNSYERSYYAMQCLTRVGASCLSLVFMFTHSCTICLLLSPFFFFFLVPSS</sequence>
<feature type="non-terminal residue" evidence="3">
    <location>
        <position position="396"/>
    </location>
</feature>
<accession>A0A9N7RRH4</accession>
<dbReference type="AlphaFoldDB" id="A0A9N7RRH4"/>
<dbReference type="Proteomes" id="UP001153555">
    <property type="component" value="Unassembled WGS sequence"/>
</dbReference>
<feature type="transmembrane region" description="Helical" evidence="2">
    <location>
        <begin position="367"/>
        <end position="393"/>
    </location>
</feature>
<protein>
    <submittedName>
        <fullName evidence="3">Uncharacterized protein</fullName>
    </submittedName>
</protein>
<proteinExistence type="predicted"/>
<gene>
    <name evidence="3" type="ORF">SHERM_07624</name>
</gene>
<organism evidence="3 4">
    <name type="scientific">Striga hermonthica</name>
    <name type="common">Purple witchweed</name>
    <name type="synonym">Buchnera hermonthica</name>
    <dbReference type="NCBI Taxonomy" id="68872"/>
    <lineage>
        <taxon>Eukaryota</taxon>
        <taxon>Viridiplantae</taxon>
        <taxon>Streptophyta</taxon>
        <taxon>Embryophyta</taxon>
        <taxon>Tracheophyta</taxon>
        <taxon>Spermatophyta</taxon>
        <taxon>Magnoliopsida</taxon>
        <taxon>eudicotyledons</taxon>
        <taxon>Gunneridae</taxon>
        <taxon>Pentapetalae</taxon>
        <taxon>asterids</taxon>
        <taxon>lamiids</taxon>
        <taxon>Lamiales</taxon>
        <taxon>Orobanchaceae</taxon>
        <taxon>Buchnereae</taxon>
        <taxon>Striga</taxon>
    </lineage>
</organism>